<name>A0A806JYZ7_9BACT</name>
<evidence type="ECO:0000313" key="2">
    <source>
        <dbReference type="EMBL" id="AGS52288.1"/>
    </source>
</evidence>
<dbReference type="InterPro" id="IPR017896">
    <property type="entry name" value="4Fe4S_Fe-S-bd"/>
</dbReference>
<dbReference type="PROSITE" id="PS51379">
    <property type="entry name" value="4FE4S_FER_2"/>
    <property type="match status" value="1"/>
</dbReference>
<organism evidence="2">
    <name type="scientific">uncultured bacterium contig00061</name>
    <dbReference type="NCBI Taxonomy" id="1181544"/>
    <lineage>
        <taxon>Bacteria</taxon>
        <taxon>environmental samples</taxon>
    </lineage>
</organism>
<dbReference type="EMBL" id="JQ844188">
    <property type="protein sequence ID" value="AGS52288.1"/>
    <property type="molecule type" value="Genomic_DNA"/>
</dbReference>
<dbReference type="AlphaFoldDB" id="A0A806JYZ7"/>
<reference evidence="2" key="1">
    <citation type="submission" date="2012-03" db="EMBL/GenBank/DDBJ databases">
        <title>Functional metagenomics reveals considerable lignocellulase gene clusters in the gut microbiome of a wood-feeding higher termite.</title>
        <authorList>
            <person name="Liu N."/>
        </authorList>
    </citation>
    <scope>NUCLEOTIDE SEQUENCE</scope>
</reference>
<dbReference type="Gene3D" id="3.30.70.20">
    <property type="match status" value="1"/>
</dbReference>
<protein>
    <recommendedName>
        <fullName evidence="1">4Fe-4S ferredoxin-type domain-containing protein</fullName>
    </recommendedName>
</protein>
<accession>A0A806JYZ7</accession>
<feature type="domain" description="4Fe-4S ferredoxin-type" evidence="1">
    <location>
        <begin position="32"/>
        <end position="51"/>
    </location>
</feature>
<evidence type="ECO:0000259" key="1">
    <source>
        <dbReference type="PROSITE" id="PS51379"/>
    </source>
</evidence>
<sequence>MEMKIFRDDDKKCSACPAYLTVCPVAYCEEGGKAIVNQGECTGCGNCITVCLLCRNGARKRMRN</sequence>
<proteinExistence type="predicted"/>
<dbReference type="SUPFAM" id="SSF54862">
    <property type="entry name" value="4Fe-4S ferredoxins"/>
    <property type="match status" value="1"/>
</dbReference>